<dbReference type="AlphaFoldDB" id="A0A0Q9YPB6"/>
<keyword evidence="5" id="KW-1185">Reference proteome</keyword>
<dbReference type="PATRIC" id="fig|1590042.3.peg.1110"/>
<feature type="domain" description="PHA accumulation regulator DNA-binding N-terminal" evidence="2">
    <location>
        <begin position="18"/>
        <end position="78"/>
    </location>
</feature>
<dbReference type="GO" id="GO:0006355">
    <property type="term" value="P:regulation of DNA-templated transcription"/>
    <property type="evidence" value="ECO:0007669"/>
    <property type="project" value="InterPro"/>
</dbReference>
<dbReference type="Proteomes" id="UP000051494">
    <property type="component" value="Unassembled WGS sequence"/>
</dbReference>
<organism evidence="3">
    <name type="scientific">Candidatus Berkiella cookevillensis</name>
    <dbReference type="NCBI Taxonomy" id="437022"/>
    <lineage>
        <taxon>Bacteria</taxon>
        <taxon>Pseudomonadati</taxon>
        <taxon>Pseudomonadota</taxon>
        <taxon>Gammaproteobacteria</taxon>
        <taxon>Candidatus Berkiellales</taxon>
        <taxon>Candidatus Berkiellaceae</taxon>
        <taxon>Candidatus Berkiella</taxon>
    </lineage>
</organism>
<dbReference type="EMBL" id="LKHV02000001">
    <property type="protein sequence ID" value="MCS5709447.1"/>
    <property type="molecule type" value="Genomic_DNA"/>
</dbReference>
<dbReference type="InterPro" id="IPR007897">
    <property type="entry name" value="PHB_accumulat"/>
</dbReference>
<dbReference type="GO" id="GO:0003677">
    <property type="term" value="F:DNA binding"/>
    <property type="evidence" value="ECO:0007669"/>
    <property type="project" value="UniProtKB-KW"/>
</dbReference>
<evidence type="ECO:0000259" key="2">
    <source>
        <dbReference type="Pfam" id="PF07879"/>
    </source>
</evidence>
<reference evidence="3" key="1">
    <citation type="submission" date="2015-09" db="EMBL/GenBank/DDBJ databases">
        <title>Draft Genome Sequences of Two Novel Amoeba-resistant Intranuclear Bacteria, Candidatus Berkiella cookevillensis and Candidatus Berkiella aquae.</title>
        <authorList>
            <person name="Mehari Y.T."/>
            <person name="Arivett B.A."/>
            <person name="Farone A.L."/>
            <person name="Gunderson J.H."/>
            <person name="Farone M.B."/>
        </authorList>
    </citation>
    <scope>NUCLEOTIDE SEQUENCE [LARGE SCALE GENOMIC DNA]</scope>
    <source>
        <strain evidence="3">CC99</strain>
    </source>
</reference>
<name>A0A0Q9YPB6_9GAMM</name>
<reference evidence="4" key="2">
    <citation type="journal article" date="2016" name="Genome Announc.">
        <title>Draft Genome Sequences of Two Novel Amoeba-Resistant Intranuclear Bacteria, 'Candidatus Berkiella cookevillensis' and 'Candidatus Berkiella aquae'.</title>
        <authorList>
            <person name="Mehari Y.T."/>
            <person name="Arivett B.A."/>
            <person name="Farone A.L."/>
            <person name="Gunderson J.H."/>
            <person name="Farone M.B."/>
        </authorList>
    </citation>
    <scope>NUCLEOTIDE SEQUENCE</scope>
    <source>
        <strain evidence="4">CC99</strain>
    </source>
</reference>
<keyword evidence="3" id="KW-0238">DNA-binding</keyword>
<dbReference type="RefSeq" id="WP_057624207.1">
    <property type="nucleotide sequence ID" value="NZ_LKHV02000001.1"/>
</dbReference>
<reference evidence="4" key="3">
    <citation type="submission" date="2021-06" db="EMBL/GenBank/DDBJ databases">
        <title>Genomic Description and Analysis of Intracellular Bacteria, Candidatus Berkiella cookevillensis and Candidatus Berkiella aquae.</title>
        <authorList>
            <person name="Kidane D.T."/>
            <person name="Mehari Y.T."/>
            <person name="Rice F.C."/>
            <person name="Arivett B.A."/>
            <person name="Farone A.L."/>
            <person name="Berk S.G."/>
            <person name="Farone M.B."/>
        </authorList>
    </citation>
    <scope>NUCLEOTIDE SEQUENCE</scope>
    <source>
        <strain evidence="4">CC99</strain>
    </source>
</reference>
<dbReference type="STRING" id="437022.CC99x_01095"/>
<dbReference type="EMBL" id="LKHV01000004">
    <property type="protein sequence ID" value="KRG19098.1"/>
    <property type="molecule type" value="Genomic_DNA"/>
</dbReference>
<feature type="domain" description="PHB accumulation regulatory" evidence="1">
    <location>
        <begin position="82"/>
        <end position="121"/>
    </location>
</feature>
<dbReference type="OrthoDB" id="9795345at2"/>
<dbReference type="InterPro" id="IPR010134">
    <property type="entry name" value="PHA_reg_PhaR"/>
</dbReference>
<protein>
    <submittedName>
        <fullName evidence="3">PHB/PHA accumulation regulator DNA-binding domain protein</fullName>
    </submittedName>
    <submittedName>
        <fullName evidence="4">Polyhydroxyalkanoate synthesis repressor PhaR</fullName>
    </submittedName>
</protein>
<dbReference type="Pfam" id="PF07879">
    <property type="entry name" value="PHB_acc_N"/>
    <property type="match status" value="1"/>
</dbReference>
<dbReference type="Pfam" id="PF05233">
    <property type="entry name" value="PHB_acc"/>
    <property type="match status" value="1"/>
</dbReference>
<accession>A0A0Q9YPB6</accession>
<evidence type="ECO:0000259" key="1">
    <source>
        <dbReference type="Pfam" id="PF05233"/>
    </source>
</evidence>
<evidence type="ECO:0000313" key="4">
    <source>
        <dbReference type="EMBL" id="MCS5709447.1"/>
    </source>
</evidence>
<dbReference type="InterPro" id="IPR012909">
    <property type="entry name" value="PHA_DNA-bd_N"/>
</dbReference>
<proteinExistence type="predicted"/>
<sequence>MIDTTNETSLDTEKDFRIIKKYPNRRLYDTAISSYITLEDVKRLVIEQVAIRVIEARTQADITHNTLLQIILEQEENGPPLFTTELLQQMIRFYGDSMHNMFGDMFEQGMKYFSQQQQAWQKNIFAQSAAPTSSTDPAQALSEFTKNNVNQWQQFQKMWLQNFQGWATSFNNQKDPADFSHVAKEPEMSEK</sequence>
<evidence type="ECO:0000313" key="3">
    <source>
        <dbReference type="EMBL" id="KRG19098.1"/>
    </source>
</evidence>
<evidence type="ECO:0000313" key="5">
    <source>
        <dbReference type="Proteomes" id="UP000051494"/>
    </source>
</evidence>
<comment type="caution">
    <text evidence="3">The sequence shown here is derived from an EMBL/GenBank/DDBJ whole genome shotgun (WGS) entry which is preliminary data.</text>
</comment>
<dbReference type="NCBIfam" id="TIGR01848">
    <property type="entry name" value="PHA_reg_PhaR"/>
    <property type="match status" value="1"/>
</dbReference>
<gene>
    <name evidence="4" type="primary">phaR</name>
    <name evidence="3" type="ORF">CC99x_01095</name>
    <name evidence="4" type="ORF">CC99x_011120</name>
</gene>